<proteinExistence type="predicted"/>
<feature type="compositionally biased region" description="Polar residues" evidence="1">
    <location>
        <begin position="110"/>
        <end position="136"/>
    </location>
</feature>
<protein>
    <submittedName>
        <fullName evidence="2">Tail protein</fullName>
    </submittedName>
</protein>
<accession>A0A8S5TJ06</accession>
<feature type="region of interest" description="Disordered" evidence="1">
    <location>
        <begin position="110"/>
        <end position="138"/>
    </location>
</feature>
<name>A0A8S5TJ06_9CAUD</name>
<dbReference type="EMBL" id="BK032831">
    <property type="protein sequence ID" value="DAF62983.1"/>
    <property type="molecule type" value="Genomic_DNA"/>
</dbReference>
<reference evidence="2" key="1">
    <citation type="journal article" date="2021" name="Proc. Natl. Acad. Sci. U.S.A.">
        <title>A Catalog of Tens of Thousands of Viruses from Human Metagenomes Reveals Hidden Associations with Chronic Diseases.</title>
        <authorList>
            <person name="Tisza M.J."/>
            <person name="Buck C.B."/>
        </authorList>
    </citation>
    <scope>NUCLEOTIDE SEQUENCE</scope>
    <source>
        <strain evidence="2">CtDDY10</strain>
    </source>
</reference>
<evidence type="ECO:0000256" key="1">
    <source>
        <dbReference type="SAM" id="MobiDB-lite"/>
    </source>
</evidence>
<evidence type="ECO:0000313" key="2">
    <source>
        <dbReference type="EMBL" id="DAF62983.1"/>
    </source>
</evidence>
<organism evidence="2">
    <name type="scientific">Siphoviridae sp. ctDDY10</name>
    <dbReference type="NCBI Taxonomy" id="2827810"/>
    <lineage>
        <taxon>Viruses</taxon>
        <taxon>Duplodnaviria</taxon>
        <taxon>Heunggongvirae</taxon>
        <taxon>Uroviricota</taxon>
        <taxon>Caudoviricetes</taxon>
    </lineage>
</organism>
<sequence length="318" mass="31914">MQGGFVTGGASGAVLQSKTVSPSESAQTIKADNGYDGLSQVTVNAVSRTYVGSGVTKKSAATYTPGTSDQSIASGQYLNGTQTIKGDSNLTAANIKSGVKIFNVTGSYAGSSSGGNTPNLQTKTVTPSESTQTVSPDSGYDGLSKVTVNAISSTYIGSDVTKKNAATYIPKTTDQSIASGQYLSGTQTIKGDANLVAGNIKSGVSIFGVTGTYAGGGSSGGSGNNNVEAYAITDTNPSVSFRRTDGAIKIWGYGTMTSSGGWGQQTTSLIAFAGDKYYKSAMYGGPSSTGLSLSISNGKLSGLPSGLTAISAIVTRGI</sequence>